<evidence type="ECO:0000256" key="1">
    <source>
        <dbReference type="SAM" id="MobiDB-lite"/>
    </source>
</evidence>
<comment type="caution">
    <text evidence="2">The sequence shown here is derived from an EMBL/GenBank/DDBJ whole genome shotgun (WGS) entry which is preliminary data.</text>
</comment>
<feature type="region of interest" description="Disordered" evidence="1">
    <location>
        <begin position="1"/>
        <end position="21"/>
    </location>
</feature>
<keyword evidence="3" id="KW-1185">Reference proteome</keyword>
<sequence>MDTPNGRYYRDPKDGPDGPPRYPSVTNIINEWDKDALAPGAAKATVAHMMEHLPAAVRASRHPETREAFAKEARGAFRKIWDRAADFGTLVHKLADAYLTGRQLTWFSPEEQEELAEAREFLDTYLRWMDDFGVDVESDVHSSEITVYNRTYGYAGTADLWVNLAFPELESPQHPRYRSRTYPQMTIPTPSGLWLVDGKTSRNPNKQPSEVYRDHLAQLAALRFAETALLPDGTEIPLPPFVGTAILNLRPDGKYAFVPMHAGEAEFAVFLHLKEIAGYVHDHLDMRRYRPIVPPAPTATRKGAA</sequence>
<protein>
    <recommendedName>
        <fullName evidence="4">PD-(D/E)XK endonuclease-like domain-containing protein</fullName>
    </recommendedName>
</protein>
<evidence type="ECO:0000313" key="3">
    <source>
        <dbReference type="Proteomes" id="UP000248544"/>
    </source>
</evidence>
<evidence type="ECO:0008006" key="4">
    <source>
        <dbReference type="Google" id="ProtNLM"/>
    </source>
</evidence>
<proteinExistence type="predicted"/>
<dbReference type="Proteomes" id="UP000248544">
    <property type="component" value="Unassembled WGS sequence"/>
</dbReference>
<dbReference type="EMBL" id="POUA01000221">
    <property type="protein sequence ID" value="PZG38107.1"/>
    <property type="molecule type" value="Genomic_DNA"/>
</dbReference>
<dbReference type="AlphaFoldDB" id="A0A2W2GV71"/>
<accession>A0A2W2GV71</accession>
<name>A0A2W2GV71_9ACTN</name>
<organism evidence="2 3">
    <name type="scientific">Spongiactinospora gelatinilytica</name>
    <dbReference type="NCBI Taxonomy" id="2666298"/>
    <lineage>
        <taxon>Bacteria</taxon>
        <taxon>Bacillati</taxon>
        <taxon>Actinomycetota</taxon>
        <taxon>Actinomycetes</taxon>
        <taxon>Streptosporangiales</taxon>
        <taxon>Streptosporangiaceae</taxon>
        <taxon>Spongiactinospora</taxon>
    </lineage>
</organism>
<evidence type="ECO:0000313" key="2">
    <source>
        <dbReference type="EMBL" id="PZG38107.1"/>
    </source>
</evidence>
<gene>
    <name evidence="2" type="ORF">C1I98_24685</name>
</gene>
<reference evidence="2 3" key="1">
    <citation type="submission" date="2018-01" db="EMBL/GenBank/DDBJ databases">
        <title>Draft genome sequence of Sphaerisporangium sp. 7K107.</title>
        <authorList>
            <person name="Sahin N."/>
            <person name="Saygin H."/>
            <person name="Ay H."/>
        </authorList>
    </citation>
    <scope>NUCLEOTIDE SEQUENCE [LARGE SCALE GENOMIC DNA]</scope>
    <source>
        <strain evidence="2 3">7K107</strain>
    </source>
</reference>